<feature type="non-terminal residue" evidence="4">
    <location>
        <position position="1"/>
    </location>
</feature>
<feature type="non-terminal residue" evidence="4">
    <location>
        <position position="161"/>
    </location>
</feature>
<evidence type="ECO:0000256" key="1">
    <source>
        <dbReference type="ARBA" id="ARBA00006795"/>
    </source>
</evidence>
<dbReference type="PANTHER" id="PTHR12072:SF5">
    <property type="entry name" value="CWF19-LIKE PROTEIN 2"/>
    <property type="match status" value="1"/>
</dbReference>
<dbReference type="Proteomes" id="UP001190700">
    <property type="component" value="Unassembled WGS sequence"/>
</dbReference>
<dbReference type="GO" id="GO:0071014">
    <property type="term" value="C:post-mRNA release spliceosomal complex"/>
    <property type="evidence" value="ECO:0007669"/>
    <property type="project" value="TreeGrafter"/>
</dbReference>
<keyword evidence="5" id="KW-1185">Reference proteome</keyword>
<sequence length="161" mass="19106">REVEVRGHLEGNRREKLQRYAEDGSKARYFMEDDSKTLEAMVREQKHGGERNMDDVMARNIARKQRFKGLNADEEYDNDGGVEMLETHNRRKTRQENEEREKKQAIREYNRFSTIQDRCGLCFNSARWRRDLCISIGTQAYLTLPEFRPLVPGHSRILPMQ</sequence>
<organism evidence="4 5">
    <name type="scientific">Cymbomonas tetramitiformis</name>
    <dbReference type="NCBI Taxonomy" id="36881"/>
    <lineage>
        <taxon>Eukaryota</taxon>
        <taxon>Viridiplantae</taxon>
        <taxon>Chlorophyta</taxon>
        <taxon>Pyramimonadophyceae</taxon>
        <taxon>Pyramimonadales</taxon>
        <taxon>Pyramimonadaceae</taxon>
        <taxon>Cymbomonas</taxon>
    </lineage>
</organism>
<evidence type="ECO:0000256" key="2">
    <source>
        <dbReference type="SAM" id="MobiDB-lite"/>
    </source>
</evidence>
<dbReference type="AlphaFoldDB" id="A0AAE0BHC2"/>
<evidence type="ECO:0000259" key="3">
    <source>
        <dbReference type="Pfam" id="PF04677"/>
    </source>
</evidence>
<comment type="caution">
    <text evidence="4">The sequence shown here is derived from an EMBL/GenBank/DDBJ whole genome shotgun (WGS) entry which is preliminary data.</text>
</comment>
<accession>A0AAE0BHC2</accession>
<feature type="domain" description="Cwf19-like C-terminal" evidence="3">
    <location>
        <begin position="108"/>
        <end position="161"/>
    </location>
</feature>
<evidence type="ECO:0000313" key="5">
    <source>
        <dbReference type="Proteomes" id="UP001190700"/>
    </source>
</evidence>
<dbReference type="EMBL" id="LGRX02035248">
    <property type="protein sequence ID" value="KAK3235677.1"/>
    <property type="molecule type" value="Genomic_DNA"/>
</dbReference>
<feature type="compositionally biased region" description="Basic and acidic residues" evidence="2">
    <location>
        <begin position="94"/>
        <end position="105"/>
    </location>
</feature>
<dbReference type="InterPro" id="IPR006768">
    <property type="entry name" value="Cwf19-like_C_dom-1"/>
</dbReference>
<feature type="region of interest" description="Disordered" evidence="2">
    <location>
        <begin position="72"/>
        <end position="105"/>
    </location>
</feature>
<proteinExistence type="inferred from homology"/>
<dbReference type="GO" id="GO:0000398">
    <property type="term" value="P:mRNA splicing, via spliceosome"/>
    <property type="evidence" value="ECO:0007669"/>
    <property type="project" value="TreeGrafter"/>
</dbReference>
<evidence type="ECO:0000313" key="4">
    <source>
        <dbReference type="EMBL" id="KAK3235677.1"/>
    </source>
</evidence>
<reference evidence="4 5" key="1">
    <citation type="journal article" date="2015" name="Genome Biol. Evol.">
        <title>Comparative Genomics of a Bacterivorous Green Alga Reveals Evolutionary Causalities and Consequences of Phago-Mixotrophic Mode of Nutrition.</title>
        <authorList>
            <person name="Burns J.A."/>
            <person name="Paasch A."/>
            <person name="Narechania A."/>
            <person name="Kim E."/>
        </authorList>
    </citation>
    <scope>NUCLEOTIDE SEQUENCE [LARGE SCALE GENOMIC DNA]</scope>
    <source>
        <strain evidence="4 5">PLY_AMNH</strain>
    </source>
</reference>
<dbReference type="PANTHER" id="PTHR12072">
    <property type="entry name" value="CWF19, CELL CYCLE CONTROL PROTEIN"/>
    <property type="match status" value="1"/>
</dbReference>
<dbReference type="InterPro" id="IPR040194">
    <property type="entry name" value="Cwf19-like"/>
</dbReference>
<name>A0AAE0BHC2_9CHLO</name>
<gene>
    <name evidence="4" type="ORF">CYMTET_54134</name>
</gene>
<protein>
    <recommendedName>
        <fullName evidence="3">Cwf19-like C-terminal domain-containing protein</fullName>
    </recommendedName>
</protein>
<dbReference type="Pfam" id="PF04677">
    <property type="entry name" value="CwfJ_C_1"/>
    <property type="match status" value="1"/>
</dbReference>
<comment type="similarity">
    <text evidence="1">Belongs to the CWF19 family.</text>
</comment>